<dbReference type="GO" id="GO:0003700">
    <property type="term" value="F:DNA-binding transcription factor activity"/>
    <property type="evidence" value="ECO:0007669"/>
    <property type="project" value="InterPro"/>
</dbReference>
<accession>A0A1S3DY20</accession>
<dbReference type="InterPro" id="IPR036879">
    <property type="entry name" value="TF_MADSbox_sf"/>
</dbReference>
<keyword evidence="3" id="KW-0805">Transcription regulation</keyword>
<dbReference type="GO" id="GO:0005634">
    <property type="term" value="C:nucleus"/>
    <property type="evidence" value="ECO:0007669"/>
    <property type="project" value="UniProtKB-SubCell"/>
</dbReference>
<keyword evidence="11" id="KW-1185">Reference proteome</keyword>
<keyword evidence="4" id="KW-0238">DNA-binding</keyword>
<keyword evidence="7" id="KW-0175">Coiled coil</keyword>
<feature type="region of interest" description="Disordered" evidence="8">
    <location>
        <begin position="198"/>
        <end position="222"/>
    </location>
</feature>
<reference evidence="11" key="1">
    <citation type="journal article" date="2013" name="Nat. Biotechnol.">
        <title>Draft genome sequence of chickpea (Cicer arietinum) provides a resource for trait improvement.</title>
        <authorList>
            <person name="Varshney R.K."/>
            <person name="Song C."/>
            <person name="Saxena R.K."/>
            <person name="Azam S."/>
            <person name="Yu S."/>
            <person name="Sharpe A.G."/>
            <person name="Cannon S."/>
            <person name="Baek J."/>
            <person name="Rosen B.D."/>
            <person name="Tar'an B."/>
            <person name="Millan T."/>
            <person name="Zhang X."/>
            <person name="Ramsay L.D."/>
            <person name="Iwata A."/>
            <person name="Wang Y."/>
            <person name="Nelson W."/>
            <person name="Farmer A.D."/>
            <person name="Gaur P.M."/>
            <person name="Soderlund C."/>
            <person name="Penmetsa R.V."/>
            <person name="Xu C."/>
            <person name="Bharti A.K."/>
            <person name="He W."/>
            <person name="Winter P."/>
            <person name="Zhao S."/>
            <person name="Hane J.K."/>
            <person name="Carrasquilla-Garcia N."/>
            <person name="Condie J.A."/>
            <person name="Upadhyaya H.D."/>
            <person name="Luo M.C."/>
            <person name="Thudi M."/>
            <person name="Gowda C.L."/>
            <person name="Singh N.P."/>
            <person name="Lichtenzveig J."/>
            <person name="Gali K.K."/>
            <person name="Rubio J."/>
            <person name="Nadarajan N."/>
            <person name="Dolezel J."/>
            <person name="Bansal K.C."/>
            <person name="Xu X."/>
            <person name="Edwards D."/>
            <person name="Zhang G."/>
            <person name="Kahl G."/>
            <person name="Gil J."/>
            <person name="Singh K.B."/>
            <person name="Datta S.K."/>
            <person name="Jackson S.A."/>
            <person name="Wang J."/>
            <person name="Cook D.R."/>
        </authorList>
    </citation>
    <scope>NUCLEOTIDE SEQUENCE [LARGE SCALE GENOMIC DNA]</scope>
    <source>
        <strain evidence="11">cv. CDC Frontier</strain>
    </source>
</reference>
<dbReference type="Pfam" id="PF01486">
    <property type="entry name" value="K-box"/>
    <property type="match status" value="1"/>
</dbReference>
<dbReference type="Gene3D" id="3.40.1810.10">
    <property type="entry name" value="Transcription factor, MADS-box"/>
    <property type="match status" value="1"/>
</dbReference>
<dbReference type="PROSITE" id="PS00350">
    <property type="entry name" value="MADS_BOX_1"/>
    <property type="match status" value="1"/>
</dbReference>
<dbReference type="GeneID" id="101503022"/>
<dbReference type="FunFam" id="3.40.1810.10:FF:000007">
    <property type="entry name" value="Transcription factor, MADS-box"/>
    <property type="match status" value="1"/>
</dbReference>
<keyword evidence="5" id="KW-0804">Transcription</keyword>
<dbReference type="RefSeq" id="XP_012568383.1">
    <property type="nucleotide sequence ID" value="XM_012712929.2"/>
</dbReference>
<dbReference type="GO" id="GO:0030154">
    <property type="term" value="P:cell differentiation"/>
    <property type="evidence" value="ECO:0007669"/>
    <property type="project" value="UniProtKB-KW"/>
</dbReference>
<dbReference type="GO" id="GO:0045944">
    <property type="term" value="P:positive regulation of transcription by RNA polymerase II"/>
    <property type="evidence" value="ECO:0007669"/>
    <property type="project" value="InterPro"/>
</dbReference>
<organism evidence="11 12">
    <name type="scientific">Cicer arietinum</name>
    <name type="common">Chickpea</name>
    <name type="synonym">Garbanzo</name>
    <dbReference type="NCBI Taxonomy" id="3827"/>
    <lineage>
        <taxon>Eukaryota</taxon>
        <taxon>Viridiplantae</taxon>
        <taxon>Streptophyta</taxon>
        <taxon>Embryophyta</taxon>
        <taxon>Tracheophyta</taxon>
        <taxon>Spermatophyta</taxon>
        <taxon>Magnoliopsida</taxon>
        <taxon>eudicotyledons</taxon>
        <taxon>Gunneridae</taxon>
        <taxon>Pentapetalae</taxon>
        <taxon>rosids</taxon>
        <taxon>fabids</taxon>
        <taxon>Fabales</taxon>
        <taxon>Fabaceae</taxon>
        <taxon>Papilionoideae</taxon>
        <taxon>50 kb inversion clade</taxon>
        <taxon>NPAAA clade</taxon>
        <taxon>Hologalegina</taxon>
        <taxon>IRL clade</taxon>
        <taxon>Cicereae</taxon>
        <taxon>Cicer</taxon>
    </lineage>
</organism>
<evidence type="ECO:0000256" key="2">
    <source>
        <dbReference type="ARBA" id="ARBA00022782"/>
    </source>
</evidence>
<dbReference type="PROSITE" id="PS51297">
    <property type="entry name" value="K_BOX"/>
    <property type="match status" value="1"/>
</dbReference>
<dbReference type="SMART" id="SM00432">
    <property type="entry name" value="MADS"/>
    <property type="match status" value="1"/>
</dbReference>
<feature type="coiled-coil region" evidence="7">
    <location>
        <begin position="95"/>
        <end position="171"/>
    </location>
</feature>
<dbReference type="InterPro" id="IPR002487">
    <property type="entry name" value="TF_Kbox"/>
</dbReference>
<evidence type="ECO:0000259" key="10">
    <source>
        <dbReference type="PROSITE" id="PS51297"/>
    </source>
</evidence>
<evidence type="ECO:0000256" key="1">
    <source>
        <dbReference type="ARBA" id="ARBA00004123"/>
    </source>
</evidence>
<dbReference type="InterPro" id="IPR033896">
    <property type="entry name" value="MEF2-like_N"/>
</dbReference>
<evidence type="ECO:0000256" key="8">
    <source>
        <dbReference type="SAM" id="MobiDB-lite"/>
    </source>
</evidence>
<evidence type="ECO:0000259" key="9">
    <source>
        <dbReference type="PROSITE" id="PS50066"/>
    </source>
</evidence>
<comment type="subcellular location">
    <subcellularLocation>
        <location evidence="1">Nucleus</location>
    </subcellularLocation>
</comment>
<keyword evidence="6" id="KW-0539">Nucleus</keyword>
<dbReference type="AlphaFoldDB" id="A0A1S3DY20"/>
<name>A0A1S3DY20_CICAR</name>
<evidence type="ECO:0000313" key="11">
    <source>
        <dbReference type="Proteomes" id="UP000087171"/>
    </source>
</evidence>
<dbReference type="Proteomes" id="UP000087171">
    <property type="component" value="Chromosome Ca2"/>
</dbReference>
<dbReference type="PROSITE" id="PS50066">
    <property type="entry name" value="MADS_BOX_2"/>
    <property type="match status" value="1"/>
</dbReference>
<feature type="domain" description="MADS-box" evidence="9">
    <location>
        <begin position="1"/>
        <end position="61"/>
    </location>
</feature>
<dbReference type="PRINTS" id="PR00404">
    <property type="entry name" value="MADSDOMAIN"/>
</dbReference>
<evidence type="ECO:0000313" key="12">
    <source>
        <dbReference type="RefSeq" id="XP_012568382.1"/>
    </source>
</evidence>
<dbReference type="CDD" id="cd00265">
    <property type="entry name" value="MADS_MEF2_like"/>
    <property type="match status" value="1"/>
</dbReference>
<dbReference type="Pfam" id="PF00319">
    <property type="entry name" value="SRF-TF"/>
    <property type="match status" value="1"/>
</dbReference>
<keyword evidence="2" id="KW-0221">Differentiation</keyword>
<dbReference type="RefSeq" id="XP_012568384.1">
    <property type="nucleotide sequence ID" value="XM_012712930.2"/>
</dbReference>
<evidence type="ECO:0000256" key="5">
    <source>
        <dbReference type="ARBA" id="ARBA00023163"/>
    </source>
</evidence>
<proteinExistence type="predicted"/>
<dbReference type="PANTHER" id="PTHR48019">
    <property type="entry name" value="SERUM RESPONSE FACTOR HOMOLOG"/>
    <property type="match status" value="1"/>
</dbReference>
<dbReference type="GO" id="GO:0000977">
    <property type="term" value="F:RNA polymerase II transcription regulatory region sequence-specific DNA binding"/>
    <property type="evidence" value="ECO:0007669"/>
    <property type="project" value="InterPro"/>
</dbReference>
<reference evidence="12 13" key="2">
    <citation type="submission" date="2025-04" db="UniProtKB">
        <authorList>
            <consortium name="RefSeq"/>
        </authorList>
    </citation>
    <scope>IDENTIFICATION</scope>
    <source>
        <tissue evidence="12 13">Etiolated seedlings</tissue>
    </source>
</reference>
<evidence type="ECO:0000313" key="15">
    <source>
        <dbReference type="RefSeq" id="XP_027187656.1"/>
    </source>
</evidence>
<evidence type="ECO:0000256" key="4">
    <source>
        <dbReference type="ARBA" id="ARBA00023125"/>
    </source>
</evidence>
<dbReference type="GO" id="GO:0046983">
    <property type="term" value="F:protein dimerization activity"/>
    <property type="evidence" value="ECO:0007669"/>
    <property type="project" value="InterPro"/>
</dbReference>
<gene>
    <name evidence="12 13 14 15" type="primary">LOC101503022</name>
</gene>
<dbReference type="InterPro" id="IPR050142">
    <property type="entry name" value="MADS-box/MEF2_TF"/>
</dbReference>
<evidence type="ECO:0000256" key="3">
    <source>
        <dbReference type="ARBA" id="ARBA00023015"/>
    </source>
</evidence>
<evidence type="ECO:0000256" key="7">
    <source>
        <dbReference type="SAM" id="Coils"/>
    </source>
</evidence>
<evidence type="ECO:0000313" key="14">
    <source>
        <dbReference type="RefSeq" id="XP_012568384.1"/>
    </source>
</evidence>
<feature type="domain" description="K-box" evidence="10">
    <location>
        <begin position="88"/>
        <end position="178"/>
    </location>
</feature>
<dbReference type="OrthoDB" id="1898716at2759"/>
<dbReference type="RefSeq" id="XP_027187656.1">
    <property type="nucleotide sequence ID" value="XM_027331855.1"/>
</dbReference>
<dbReference type="RefSeq" id="XP_012568382.1">
    <property type="nucleotide sequence ID" value="XM_012712928.2"/>
</dbReference>
<sequence>MARQKIKIKKIDNATARQVTFSKRRRGIFKKAEELSVLCDAEVGLIIFSATGKLYEYGSSKYVRMKDIITRYNQHFQHMSKSNKPLQEFQGENLSAELQKEVADKTQQLRGMKGEDFEGINLKGLQELEKTLETGLKRVMEMKEKRIVNEISTLQIKGIKLEEQNKHLKQKMAMLCNRKNLILGDSDITMQEIVSSESMNNSGLSLEDDSSDTSLKLGLPYP</sequence>
<dbReference type="SUPFAM" id="SSF55455">
    <property type="entry name" value="SRF-like"/>
    <property type="match status" value="1"/>
</dbReference>
<evidence type="ECO:0000256" key="6">
    <source>
        <dbReference type="ARBA" id="ARBA00023242"/>
    </source>
</evidence>
<protein>
    <submittedName>
        <fullName evidence="12 13">MADS-box protein AGL24-like isoform X1</fullName>
    </submittedName>
</protein>
<evidence type="ECO:0000313" key="13">
    <source>
        <dbReference type="RefSeq" id="XP_012568383.1"/>
    </source>
</evidence>
<dbReference type="InterPro" id="IPR002100">
    <property type="entry name" value="TF_MADSbox"/>
</dbReference>